<gene>
    <name evidence="10" type="primary">ispE</name>
    <name evidence="13" type="ORF">DI565_00900</name>
</gene>
<dbReference type="GO" id="GO:0050515">
    <property type="term" value="F:4-(cytidine 5'-diphospho)-2-C-methyl-D-erythritol kinase activity"/>
    <property type="evidence" value="ECO:0007669"/>
    <property type="project" value="UniProtKB-UniRule"/>
</dbReference>
<comment type="function">
    <text evidence="10">Catalyzes the phosphorylation of the position 2 hydroxy group of 4-diphosphocytidyl-2C-methyl-D-erythritol.</text>
</comment>
<dbReference type="EMBL" id="QFPN01000001">
    <property type="protein sequence ID" value="PZQ18988.1"/>
    <property type="molecule type" value="Genomic_DNA"/>
</dbReference>
<dbReference type="GO" id="GO:0019288">
    <property type="term" value="P:isopentenyl diphosphate biosynthetic process, methylerythritol 4-phosphate pathway"/>
    <property type="evidence" value="ECO:0007669"/>
    <property type="project" value="UniProtKB-UniRule"/>
</dbReference>
<keyword evidence="8 10" id="KW-0414">Isoprene biosynthesis</keyword>
<evidence type="ECO:0000256" key="5">
    <source>
        <dbReference type="ARBA" id="ARBA00022741"/>
    </source>
</evidence>
<dbReference type="NCBIfam" id="NF011202">
    <property type="entry name" value="PRK14608.1"/>
    <property type="match status" value="1"/>
</dbReference>
<evidence type="ECO:0000256" key="2">
    <source>
        <dbReference type="ARBA" id="ARBA00012052"/>
    </source>
</evidence>
<feature type="binding site" evidence="10">
    <location>
        <begin position="95"/>
        <end position="105"/>
    </location>
    <ligand>
        <name>ATP</name>
        <dbReference type="ChEBI" id="CHEBI:30616"/>
    </ligand>
</feature>
<feature type="active site" evidence="10">
    <location>
        <position position="9"/>
    </location>
</feature>
<dbReference type="Pfam" id="PF08544">
    <property type="entry name" value="GHMP_kinases_C"/>
    <property type="match status" value="1"/>
</dbReference>
<dbReference type="InterPro" id="IPR004424">
    <property type="entry name" value="IspE"/>
</dbReference>
<dbReference type="PANTHER" id="PTHR43527:SF2">
    <property type="entry name" value="4-DIPHOSPHOCYTIDYL-2-C-METHYL-D-ERYTHRITOL KINASE, CHLOROPLASTIC"/>
    <property type="match status" value="1"/>
</dbReference>
<keyword evidence="6 10" id="KW-0418">Kinase</keyword>
<evidence type="ECO:0000256" key="6">
    <source>
        <dbReference type="ARBA" id="ARBA00022777"/>
    </source>
</evidence>
<dbReference type="HAMAP" id="MF_00061">
    <property type="entry name" value="IspE"/>
    <property type="match status" value="1"/>
</dbReference>
<evidence type="ECO:0000256" key="10">
    <source>
        <dbReference type="HAMAP-Rule" id="MF_00061"/>
    </source>
</evidence>
<comment type="similarity">
    <text evidence="1 10">Belongs to the GHMP kinase family. IspE subfamily.</text>
</comment>
<evidence type="ECO:0000259" key="11">
    <source>
        <dbReference type="Pfam" id="PF00288"/>
    </source>
</evidence>
<dbReference type="InterPro" id="IPR014721">
    <property type="entry name" value="Ribsml_uS5_D2-typ_fold_subgr"/>
</dbReference>
<reference evidence="13 14" key="1">
    <citation type="submission" date="2017-08" db="EMBL/GenBank/DDBJ databases">
        <title>Infants hospitalized years apart are colonized by the same room-sourced microbial strains.</title>
        <authorList>
            <person name="Brooks B."/>
            <person name="Olm M.R."/>
            <person name="Firek B.A."/>
            <person name="Baker R."/>
            <person name="Thomas B.C."/>
            <person name="Morowitz M.J."/>
            <person name="Banfield J.F."/>
        </authorList>
    </citation>
    <scope>NUCLEOTIDE SEQUENCE [LARGE SCALE GENOMIC DNA]</scope>
    <source>
        <strain evidence="13">S2_005_003_R2_43</strain>
    </source>
</reference>
<evidence type="ECO:0000256" key="8">
    <source>
        <dbReference type="ARBA" id="ARBA00023229"/>
    </source>
</evidence>
<dbReference type="GO" id="GO:0016114">
    <property type="term" value="P:terpenoid biosynthetic process"/>
    <property type="evidence" value="ECO:0007669"/>
    <property type="project" value="InterPro"/>
</dbReference>
<proteinExistence type="inferred from homology"/>
<feature type="active site" evidence="10">
    <location>
        <position position="137"/>
    </location>
</feature>
<comment type="catalytic activity">
    <reaction evidence="10">
        <text>4-CDP-2-C-methyl-D-erythritol + ATP = 4-CDP-2-C-methyl-D-erythritol 2-phosphate + ADP + H(+)</text>
        <dbReference type="Rhea" id="RHEA:18437"/>
        <dbReference type="ChEBI" id="CHEBI:15378"/>
        <dbReference type="ChEBI" id="CHEBI:30616"/>
        <dbReference type="ChEBI" id="CHEBI:57823"/>
        <dbReference type="ChEBI" id="CHEBI:57919"/>
        <dbReference type="ChEBI" id="CHEBI:456216"/>
        <dbReference type="EC" id="2.7.1.148"/>
    </reaction>
</comment>
<evidence type="ECO:0000256" key="9">
    <source>
        <dbReference type="ARBA" id="ARBA00032554"/>
    </source>
</evidence>
<dbReference type="GO" id="GO:0005524">
    <property type="term" value="F:ATP binding"/>
    <property type="evidence" value="ECO:0007669"/>
    <property type="project" value="UniProtKB-UniRule"/>
</dbReference>
<evidence type="ECO:0000259" key="12">
    <source>
        <dbReference type="Pfam" id="PF08544"/>
    </source>
</evidence>
<name>A0A2W5KU90_ANCNO</name>
<dbReference type="PANTHER" id="PTHR43527">
    <property type="entry name" value="4-DIPHOSPHOCYTIDYL-2-C-METHYL-D-ERYTHRITOL KINASE, CHLOROPLASTIC"/>
    <property type="match status" value="1"/>
</dbReference>
<dbReference type="InterPro" id="IPR006204">
    <property type="entry name" value="GHMP_kinase_N_dom"/>
</dbReference>
<dbReference type="Gene3D" id="3.30.230.10">
    <property type="match status" value="1"/>
</dbReference>
<dbReference type="Proteomes" id="UP000249577">
    <property type="component" value="Unassembled WGS sequence"/>
</dbReference>
<evidence type="ECO:0000256" key="1">
    <source>
        <dbReference type="ARBA" id="ARBA00009684"/>
    </source>
</evidence>
<comment type="caution">
    <text evidence="13">The sequence shown here is derived from an EMBL/GenBank/DDBJ whole genome shotgun (WGS) entry which is preliminary data.</text>
</comment>
<evidence type="ECO:0000313" key="14">
    <source>
        <dbReference type="Proteomes" id="UP000249577"/>
    </source>
</evidence>
<dbReference type="Pfam" id="PF00288">
    <property type="entry name" value="GHMP_kinases_N"/>
    <property type="match status" value="1"/>
</dbReference>
<accession>A0A2W5KU90</accession>
<feature type="domain" description="GHMP kinase C-terminal" evidence="12">
    <location>
        <begin position="211"/>
        <end position="274"/>
    </location>
</feature>
<dbReference type="AlphaFoldDB" id="A0A2W5KU90"/>
<keyword evidence="5 10" id="KW-0547">Nucleotide-binding</keyword>
<organism evidence="13 14">
    <name type="scientific">Ancylobacter novellus</name>
    <name type="common">Thiobacillus novellus</name>
    <dbReference type="NCBI Taxonomy" id="921"/>
    <lineage>
        <taxon>Bacteria</taxon>
        <taxon>Pseudomonadati</taxon>
        <taxon>Pseudomonadota</taxon>
        <taxon>Alphaproteobacteria</taxon>
        <taxon>Hyphomicrobiales</taxon>
        <taxon>Xanthobacteraceae</taxon>
        <taxon>Ancylobacter</taxon>
    </lineage>
</organism>
<dbReference type="InterPro" id="IPR036554">
    <property type="entry name" value="GHMP_kinase_C_sf"/>
</dbReference>
<evidence type="ECO:0000256" key="4">
    <source>
        <dbReference type="ARBA" id="ARBA00022679"/>
    </source>
</evidence>
<dbReference type="PIRSF" id="PIRSF010376">
    <property type="entry name" value="IspE"/>
    <property type="match status" value="1"/>
</dbReference>
<evidence type="ECO:0000256" key="7">
    <source>
        <dbReference type="ARBA" id="ARBA00022840"/>
    </source>
</evidence>
<evidence type="ECO:0000313" key="13">
    <source>
        <dbReference type="EMBL" id="PZQ18988.1"/>
    </source>
</evidence>
<comment type="pathway">
    <text evidence="10">Isoprenoid biosynthesis; isopentenyl diphosphate biosynthesis via DXP pathway; isopentenyl diphosphate from 1-deoxy-D-xylulose 5-phosphate: step 3/6.</text>
</comment>
<evidence type="ECO:0000256" key="3">
    <source>
        <dbReference type="ARBA" id="ARBA00017473"/>
    </source>
</evidence>
<keyword evidence="4 10" id="KW-0808">Transferase</keyword>
<keyword evidence="7 10" id="KW-0067">ATP-binding</keyword>
<dbReference type="UniPathway" id="UPA00056">
    <property type="reaction ID" value="UER00094"/>
</dbReference>
<protein>
    <recommendedName>
        <fullName evidence="3 10">4-diphosphocytidyl-2-C-methyl-D-erythritol kinase</fullName>
        <shortName evidence="10">CMK</shortName>
        <ecNumber evidence="2 10">2.7.1.148</ecNumber>
    </recommendedName>
    <alternativeName>
        <fullName evidence="9 10">4-(cytidine-5'-diphospho)-2-C-methyl-D-erythritol kinase</fullName>
    </alternativeName>
</protein>
<dbReference type="EC" id="2.7.1.148" evidence="2 10"/>
<dbReference type="InterPro" id="IPR020568">
    <property type="entry name" value="Ribosomal_Su5_D2-typ_SF"/>
</dbReference>
<sequence length="284" mass="29230">MLRSRAPAKVNLTLHVLGRRADGFHELDSLVAFAGCAVDLLTLEPGGPLSLSVQGPFAQAAGEDGDNLVLKASRAAASRIPGLVLGRFSLVKRIPVAAGLGGGSADAAAALRLLAQANDLSPDDPRLAAAAAATGSDVPACLVSRAALMTGRGEGVAPIEGFLPFAAVLANPLRAVSTAEVFRRLAIAPGGTFARPPAQQGQGGFLDEVAHARNDLEPPARELLPEIGTGIDALAGMAGCRLARMSGSGATVFGLYDDQRAARRAARELRARLPGWWVMPTLLR</sequence>
<dbReference type="Gene3D" id="3.30.70.890">
    <property type="entry name" value="GHMP kinase, C-terminal domain"/>
    <property type="match status" value="1"/>
</dbReference>
<dbReference type="SUPFAM" id="SSF54211">
    <property type="entry name" value="Ribosomal protein S5 domain 2-like"/>
    <property type="match status" value="1"/>
</dbReference>
<dbReference type="SUPFAM" id="SSF55060">
    <property type="entry name" value="GHMP Kinase, C-terminal domain"/>
    <property type="match status" value="1"/>
</dbReference>
<feature type="domain" description="GHMP kinase N-terminal" evidence="11">
    <location>
        <begin position="67"/>
        <end position="143"/>
    </location>
</feature>
<dbReference type="InterPro" id="IPR013750">
    <property type="entry name" value="GHMP_kinase_C_dom"/>
</dbReference>